<keyword evidence="2" id="KW-0604">Photosystem II</keyword>
<reference evidence="5" key="1">
    <citation type="journal article" date="2014" name="Int. J. Syst. Evol. Microbiol.">
        <title>Complete genome sequence of Corynebacterium casei LMG S-19264T (=DSM 44701T), isolated from a smear-ripened cheese.</title>
        <authorList>
            <consortium name="US DOE Joint Genome Institute (JGI-PGF)"/>
            <person name="Walter F."/>
            <person name="Albersmeier A."/>
            <person name="Kalinowski J."/>
            <person name="Ruckert C."/>
        </authorList>
    </citation>
    <scope>NUCLEOTIDE SEQUENCE</scope>
    <source>
        <strain evidence="5">CGMCC 1.15448</strain>
    </source>
</reference>
<evidence type="ECO:0000313" key="6">
    <source>
        <dbReference type="Proteomes" id="UP000607559"/>
    </source>
</evidence>
<dbReference type="Proteomes" id="UP000607559">
    <property type="component" value="Unassembled WGS sequence"/>
</dbReference>
<feature type="signal peptide" evidence="3">
    <location>
        <begin position="1"/>
        <end position="21"/>
    </location>
</feature>
<dbReference type="EMBL" id="BMJC01000001">
    <property type="protein sequence ID" value="GGA88196.1"/>
    <property type="molecule type" value="Genomic_DNA"/>
</dbReference>
<dbReference type="SUPFAM" id="SSF110296">
    <property type="entry name" value="Oligoxyloglucan reducing end-specific cellobiohydrolase"/>
    <property type="match status" value="1"/>
</dbReference>
<feature type="domain" description="Photosynthesis system II assembly factor Ycf48/Hcf136-like" evidence="4">
    <location>
        <begin position="61"/>
        <end position="345"/>
    </location>
</feature>
<dbReference type="GO" id="GO:0009523">
    <property type="term" value="C:photosystem II"/>
    <property type="evidence" value="ECO:0007669"/>
    <property type="project" value="UniProtKB-KW"/>
</dbReference>
<evidence type="ECO:0000313" key="5">
    <source>
        <dbReference type="EMBL" id="GGA88196.1"/>
    </source>
</evidence>
<protein>
    <recommendedName>
        <fullName evidence="4">Photosynthesis system II assembly factor Ycf48/Hcf136-like domain-containing protein</fullName>
    </recommendedName>
</protein>
<evidence type="ECO:0000256" key="2">
    <source>
        <dbReference type="ARBA" id="ARBA00023276"/>
    </source>
</evidence>
<feature type="chain" id="PRO_5035318820" description="Photosynthesis system II assembly factor Ycf48/Hcf136-like domain-containing protein" evidence="3">
    <location>
        <begin position="22"/>
        <end position="347"/>
    </location>
</feature>
<dbReference type="RefSeq" id="WP_188929013.1">
    <property type="nucleotide sequence ID" value="NZ_BMJC01000001.1"/>
</dbReference>
<dbReference type="Pfam" id="PF14870">
    <property type="entry name" value="PSII_BNR"/>
    <property type="match status" value="1"/>
</dbReference>
<keyword evidence="1" id="KW-0602">Photosynthesis</keyword>
<organism evidence="5 6">
    <name type="scientific">Puia dinghuensis</name>
    <dbReference type="NCBI Taxonomy" id="1792502"/>
    <lineage>
        <taxon>Bacteria</taxon>
        <taxon>Pseudomonadati</taxon>
        <taxon>Bacteroidota</taxon>
        <taxon>Chitinophagia</taxon>
        <taxon>Chitinophagales</taxon>
        <taxon>Chitinophagaceae</taxon>
        <taxon>Puia</taxon>
    </lineage>
</organism>
<evidence type="ECO:0000256" key="3">
    <source>
        <dbReference type="SAM" id="SignalP"/>
    </source>
</evidence>
<keyword evidence="3" id="KW-0732">Signal</keyword>
<dbReference type="InterPro" id="IPR028203">
    <property type="entry name" value="PSII_CF48-like_dom"/>
</dbReference>
<sequence length="347" mass="37213">MTYRRPLSLLLLLAFTACSHHDNPAPASTTTTTTSPNPSDTITRTTAGSDSIYWKVACPANTAGFDDICFTDTLHGIAAGADSYIYTSADGGSTWTKTALAQRGNPANGLRTLFFLTPSQGYVIGANNFAVTTDGGQHWTIKGRPDSVVTNSSKWPACQFLSPATGYLSTGLGLYRTDDTGTTWHAVDADSVNALSFANSNMGTVFSFPNKVSTTTDGGNTWQSLGALPASSLNTAYTVLKYSDNLHGWFMDLFRLSVSANGGATWQNVFQPGSGDYLTDLKLLSGQSAYLASGRRLYKTMDGGVTWLREYTPAIASGTVFINELFFLDDHHGWACGTNGFVLRFSH</sequence>
<comment type="caution">
    <text evidence="5">The sequence shown here is derived from an EMBL/GenBank/DDBJ whole genome shotgun (WGS) entry which is preliminary data.</text>
</comment>
<dbReference type="Gene3D" id="2.130.10.10">
    <property type="entry name" value="YVTN repeat-like/Quinoprotein amine dehydrogenase"/>
    <property type="match status" value="2"/>
</dbReference>
<accession>A0A8J2U9W1</accession>
<dbReference type="GO" id="GO:0015979">
    <property type="term" value="P:photosynthesis"/>
    <property type="evidence" value="ECO:0007669"/>
    <property type="project" value="UniProtKB-KW"/>
</dbReference>
<dbReference type="AlphaFoldDB" id="A0A8J2U9W1"/>
<dbReference type="PANTHER" id="PTHR47199">
    <property type="entry name" value="PHOTOSYSTEM II STABILITY/ASSEMBLY FACTOR HCF136, CHLOROPLASTIC"/>
    <property type="match status" value="1"/>
</dbReference>
<evidence type="ECO:0000259" key="4">
    <source>
        <dbReference type="Pfam" id="PF14870"/>
    </source>
</evidence>
<name>A0A8J2U9W1_9BACT</name>
<proteinExistence type="predicted"/>
<dbReference type="PROSITE" id="PS51257">
    <property type="entry name" value="PROKAR_LIPOPROTEIN"/>
    <property type="match status" value="1"/>
</dbReference>
<dbReference type="InterPro" id="IPR015943">
    <property type="entry name" value="WD40/YVTN_repeat-like_dom_sf"/>
</dbReference>
<evidence type="ECO:0000256" key="1">
    <source>
        <dbReference type="ARBA" id="ARBA00022531"/>
    </source>
</evidence>
<keyword evidence="6" id="KW-1185">Reference proteome</keyword>
<gene>
    <name evidence="5" type="ORF">GCM10011511_09230</name>
</gene>
<reference evidence="5" key="2">
    <citation type="submission" date="2020-09" db="EMBL/GenBank/DDBJ databases">
        <authorList>
            <person name="Sun Q."/>
            <person name="Zhou Y."/>
        </authorList>
    </citation>
    <scope>NUCLEOTIDE SEQUENCE</scope>
    <source>
        <strain evidence="5">CGMCC 1.15448</strain>
    </source>
</reference>
<dbReference type="PANTHER" id="PTHR47199:SF2">
    <property type="entry name" value="PHOTOSYSTEM II STABILITY_ASSEMBLY FACTOR HCF136, CHLOROPLASTIC"/>
    <property type="match status" value="1"/>
</dbReference>